<evidence type="ECO:0000313" key="2">
    <source>
        <dbReference type="Proteomes" id="UP000223913"/>
    </source>
</evidence>
<organism evidence="1 2">
    <name type="scientific">Flavilitoribacter nigricans (strain ATCC 23147 / DSM 23189 / NBRC 102662 / NCIMB 1420 / SS-2)</name>
    <name type="common">Lewinella nigricans</name>
    <dbReference type="NCBI Taxonomy" id="1122177"/>
    <lineage>
        <taxon>Bacteria</taxon>
        <taxon>Pseudomonadati</taxon>
        <taxon>Bacteroidota</taxon>
        <taxon>Saprospiria</taxon>
        <taxon>Saprospirales</taxon>
        <taxon>Lewinellaceae</taxon>
        <taxon>Flavilitoribacter</taxon>
    </lineage>
</organism>
<accession>A0A2D0N4Z0</accession>
<reference evidence="1 2" key="1">
    <citation type="submission" date="2017-10" db="EMBL/GenBank/DDBJ databases">
        <title>The draft genome sequence of Lewinella nigricans NBRC 102662.</title>
        <authorList>
            <person name="Wang K."/>
        </authorList>
    </citation>
    <scope>NUCLEOTIDE SEQUENCE [LARGE SCALE GENOMIC DNA]</scope>
    <source>
        <strain evidence="1 2">NBRC 102662</strain>
    </source>
</reference>
<dbReference type="RefSeq" id="WP_099153148.1">
    <property type="nucleotide sequence ID" value="NZ_PDUD01000031.1"/>
</dbReference>
<proteinExistence type="predicted"/>
<dbReference type="Proteomes" id="UP000223913">
    <property type="component" value="Unassembled WGS sequence"/>
</dbReference>
<evidence type="ECO:0000313" key="1">
    <source>
        <dbReference type="EMBL" id="PHN03565.1"/>
    </source>
</evidence>
<dbReference type="EMBL" id="PDUD01000031">
    <property type="protein sequence ID" value="PHN03565.1"/>
    <property type="molecule type" value="Genomic_DNA"/>
</dbReference>
<name>A0A2D0N4Z0_FLAN2</name>
<gene>
    <name evidence="1" type="ORF">CRP01_26570</name>
</gene>
<sequence>MDIRTSLLEEHSKEQAQKIAGWIGDRPERFDELIGLMLEDEYRVAQRAAWVVTHCLDRHPHLIAPHLEKMVLNLRDKRQHDAIRRNTLRALQYVDIPESLWGEIADISFQLLTDPREPAAIRVFAMTVIWNICTHVPELKQELKLIIEDQWEHATAGFRSRGRKILQAMEKDQKRS</sequence>
<protein>
    <recommendedName>
        <fullName evidence="3">HEAT repeat domain-containing protein</fullName>
    </recommendedName>
</protein>
<keyword evidence="2" id="KW-1185">Reference proteome</keyword>
<comment type="caution">
    <text evidence="1">The sequence shown here is derived from an EMBL/GenBank/DDBJ whole genome shotgun (WGS) entry which is preliminary data.</text>
</comment>
<dbReference type="AlphaFoldDB" id="A0A2D0N4Z0"/>
<dbReference type="OrthoDB" id="667893at2"/>
<evidence type="ECO:0008006" key="3">
    <source>
        <dbReference type="Google" id="ProtNLM"/>
    </source>
</evidence>
<dbReference type="InterPro" id="IPR016024">
    <property type="entry name" value="ARM-type_fold"/>
</dbReference>
<dbReference type="SUPFAM" id="SSF48371">
    <property type="entry name" value="ARM repeat"/>
    <property type="match status" value="1"/>
</dbReference>